<keyword evidence="3" id="KW-0699">rRNA-binding</keyword>
<keyword evidence="3" id="KW-0963">Cytoplasm</keyword>
<reference evidence="6 7" key="1">
    <citation type="submission" date="2017-04" db="EMBL/GenBank/DDBJ databases">
        <authorList>
            <person name="Afonso C.L."/>
            <person name="Miller P.J."/>
            <person name="Scott M.A."/>
            <person name="Spackman E."/>
            <person name="Goraichik I."/>
            <person name="Dimitrov K.M."/>
            <person name="Suarez D.L."/>
            <person name="Swayne D.E."/>
        </authorList>
    </citation>
    <scope>NUCLEOTIDE SEQUENCE [LARGE SCALE GENOMIC DNA]</scope>
    <source>
        <strain evidence="6 7">DSM 11270</strain>
    </source>
</reference>
<feature type="domain" description="EngC GTPase" evidence="4">
    <location>
        <begin position="29"/>
        <end position="176"/>
    </location>
</feature>
<keyword evidence="1 3" id="KW-0547">Nucleotide-binding</keyword>
<dbReference type="PROSITE" id="PS51721">
    <property type="entry name" value="G_CP"/>
    <property type="match status" value="1"/>
</dbReference>
<evidence type="ECO:0000256" key="2">
    <source>
        <dbReference type="ARBA" id="ARBA00023134"/>
    </source>
</evidence>
<dbReference type="SUPFAM" id="SSF52540">
    <property type="entry name" value="P-loop containing nucleoside triphosphate hydrolases"/>
    <property type="match status" value="1"/>
</dbReference>
<dbReference type="GO" id="GO:0005737">
    <property type="term" value="C:cytoplasm"/>
    <property type="evidence" value="ECO:0007669"/>
    <property type="project" value="UniProtKB-SubCell"/>
</dbReference>
<keyword evidence="3" id="KW-0862">Zinc</keyword>
<dbReference type="InterPro" id="IPR030378">
    <property type="entry name" value="G_CP_dom"/>
</dbReference>
<keyword evidence="3" id="KW-0694">RNA-binding</keyword>
<dbReference type="GO" id="GO:0019843">
    <property type="term" value="F:rRNA binding"/>
    <property type="evidence" value="ECO:0007669"/>
    <property type="project" value="UniProtKB-KW"/>
</dbReference>
<keyword evidence="3" id="KW-0378">Hydrolase</keyword>
<feature type="binding site" evidence="3">
    <location>
        <position position="210"/>
    </location>
    <ligand>
        <name>Zn(2+)</name>
        <dbReference type="ChEBI" id="CHEBI:29105"/>
    </ligand>
</feature>
<dbReference type="Gene3D" id="1.10.40.50">
    <property type="entry name" value="Probable gtpase engc, domain 3"/>
    <property type="match status" value="1"/>
</dbReference>
<comment type="subcellular location">
    <subcellularLocation>
        <location evidence="3">Cytoplasm</location>
    </subcellularLocation>
</comment>
<evidence type="ECO:0000256" key="3">
    <source>
        <dbReference type="HAMAP-Rule" id="MF_01820"/>
    </source>
</evidence>
<dbReference type="NCBIfam" id="TIGR00157">
    <property type="entry name" value="ribosome small subunit-dependent GTPase A"/>
    <property type="match status" value="1"/>
</dbReference>
<keyword evidence="2 3" id="KW-0342">GTP-binding</keyword>
<dbReference type="GO" id="GO:0003924">
    <property type="term" value="F:GTPase activity"/>
    <property type="evidence" value="ECO:0007669"/>
    <property type="project" value="UniProtKB-UniRule"/>
</dbReference>
<dbReference type="InterPro" id="IPR027417">
    <property type="entry name" value="P-loop_NTPase"/>
</dbReference>
<name>A0A1W1VJ75_DESTI</name>
<sequence length="249" mass="28313">MIFSIISDFKGVIEKVLPRKNELTRPPIANVDQVIIVNACLNPPPDFWMIDRLTILALWNKTKPILCFNKSDLVTEDELNRIRSIYEKANFKVIFTSSKQNIGIDELKETLTGKKSVFAGLSGVGKSSLLNSLQTELKLQTGEISNKLKRGKHTTRHVEFLPFTFGGLVADTPGFSSLDLPKDIVREQFSWLFPEIYAYQNECKFSTCLHNKEPKCAVKEAVSLGKISENRYKNYLAFLEEVISNERSY</sequence>
<keyword evidence="7" id="KW-1185">Reference proteome</keyword>
<dbReference type="PANTHER" id="PTHR32120:SF11">
    <property type="entry name" value="SMALL RIBOSOMAL SUBUNIT BIOGENESIS GTPASE RSGA 1, MITOCHONDRIAL-RELATED"/>
    <property type="match status" value="1"/>
</dbReference>
<dbReference type="Proteomes" id="UP000192731">
    <property type="component" value="Unassembled WGS sequence"/>
</dbReference>
<feature type="binding site" evidence="3">
    <location>
        <position position="208"/>
    </location>
    <ligand>
        <name>Zn(2+)</name>
        <dbReference type="ChEBI" id="CHEBI:29105"/>
    </ligand>
</feature>
<keyword evidence="3" id="KW-0690">Ribosome biogenesis</keyword>
<dbReference type="Gene3D" id="3.40.50.300">
    <property type="entry name" value="P-loop containing nucleotide triphosphate hydrolases"/>
    <property type="match status" value="1"/>
</dbReference>
<feature type="binding site" evidence="3">
    <location>
        <position position="216"/>
    </location>
    <ligand>
        <name>Zn(2+)</name>
        <dbReference type="ChEBI" id="CHEBI:29105"/>
    </ligand>
</feature>
<comment type="function">
    <text evidence="3">One of several proteins that assist in the late maturation steps of the functional core of the 30S ribosomal subunit. Helps release RbfA from mature subunits. May play a role in the assembly of ribosomal proteins into the subunit. Circularly permuted GTPase that catalyzes slow GTP hydrolysis, GTPase activity is stimulated by the 30S ribosomal subunit.</text>
</comment>
<gene>
    <name evidence="3" type="primary">rsgA</name>
    <name evidence="6" type="ORF">SAMN00017405_0036</name>
</gene>
<dbReference type="PANTHER" id="PTHR32120">
    <property type="entry name" value="SMALL RIBOSOMAL SUBUNIT BIOGENESIS GTPASE RSGA"/>
    <property type="match status" value="1"/>
</dbReference>
<comment type="subunit">
    <text evidence="3">Monomer. Associates with 30S ribosomal subunit, binds 16S rRNA.</text>
</comment>
<protein>
    <recommendedName>
        <fullName evidence="3">Small ribosomal subunit biogenesis GTPase RsgA</fullName>
        <ecNumber evidence="3">3.6.1.-</ecNumber>
    </recommendedName>
</protein>
<evidence type="ECO:0000313" key="6">
    <source>
        <dbReference type="EMBL" id="SMB93435.1"/>
    </source>
</evidence>
<dbReference type="STRING" id="656914.SAMN00017405_0036"/>
<feature type="binding site" evidence="3">
    <location>
        <position position="203"/>
    </location>
    <ligand>
        <name>Zn(2+)</name>
        <dbReference type="ChEBI" id="CHEBI:29105"/>
    </ligand>
</feature>
<organism evidence="6 7">
    <name type="scientific">Desulfonispora thiosulfatigenes DSM 11270</name>
    <dbReference type="NCBI Taxonomy" id="656914"/>
    <lineage>
        <taxon>Bacteria</taxon>
        <taxon>Bacillati</taxon>
        <taxon>Bacillota</taxon>
        <taxon>Clostridia</taxon>
        <taxon>Eubacteriales</taxon>
        <taxon>Peptococcaceae</taxon>
        <taxon>Desulfonispora</taxon>
    </lineage>
</organism>
<comment type="cofactor">
    <cofactor evidence="3">
        <name>Zn(2+)</name>
        <dbReference type="ChEBI" id="CHEBI:29105"/>
    </cofactor>
    <text evidence="3">Binds 1 zinc ion per subunit.</text>
</comment>
<dbReference type="Pfam" id="PF03193">
    <property type="entry name" value="RsgA_GTPase"/>
    <property type="match status" value="1"/>
</dbReference>
<dbReference type="InterPro" id="IPR010914">
    <property type="entry name" value="RsgA_GTPase_dom"/>
</dbReference>
<dbReference type="CDD" id="cd01854">
    <property type="entry name" value="YjeQ_EngC"/>
    <property type="match status" value="1"/>
</dbReference>
<dbReference type="PROSITE" id="PS50936">
    <property type="entry name" value="ENGC_GTPASE"/>
    <property type="match status" value="1"/>
</dbReference>
<proteinExistence type="inferred from homology"/>
<evidence type="ECO:0000313" key="7">
    <source>
        <dbReference type="Proteomes" id="UP000192731"/>
    </source>
</evidence>
<dbReference type="EC" id="3.6.1.-" evidence="3"/>
<dbReference type="GO" id="GO:0042274">
    <property type="term" value="P:ribosomal small subunit biogenesis"/>
    <property type="evidence" value="ECO:0007669"/>
    <property type="project" value="UniProtKB-UniRule"/>
</dbReference>
<dbReference type="GO" id="GO:0005525">
    <property type="term" value="F:GTP binding"/>
    <property type="evidence" value="ECO:0007669"/>
    <property type="project" value="UniProtKB-UniRule"/>
</dbReference>
<dbReference type="InterPro" id="IPR004881">
    <property type="entry name" value="Ribosome_biogen_GTPase_RsgA"/>
</dbReference>
<comment type="similarity">
    <text evidence="3">Belongs to the TRAFAC class YlqF/YawG GTPase family. RsgA subfamily.</text>
</comment>
<dbReference type="AlphaFoldDB" id="A0A1W1VJ75"/>
<dbReference type="GO" id="GO:0046872">
    <property type="term" value="F:metal ion binding"/>
    <property type="evidence" value="ECO:0007669"/>
    <property type="project" value="UniProtKB-KW"/>
</dbReference>
<dbReference type="EMBL" id="FWWT01000022">
    <property type="protein sequence ID" value="SMB93435.1"/>
    <property type="molecule type" value="Genomic_DNA"/>
</dbReference>
<feature type="binding site" evidence="3">
    <location>
        <begin position="120"/>
        <end position="128"/>
    </location>
    <ligand>
        <name>GTP</name>
        <dbReference type="ChEBI" id="CHEBI:37565"/>
    </ligand>
</feature>
<keyword evidence="3" id="KW-0479">Metal-binding</keyword>
<evidence type="ECO:0000259" key="5">
    <source>
        <dbReference type="PROSITE" id="PS51721"/>
    </source>
</evidence>
<feature type="domain" description="CP-type G" evidence="5">
    <location>
        <begin position="20"/>
        <end position="178"/>
    </location>
</feature>
<accession>A0A1W1VJ75</accession>
<dbReference type="HAMAP" id="MF_01820">
    <property type="entry name" value="GTPase_RsgA"/>
    <property type="match status" value="1"/>
</dbReference>
<feature type="binding site" evidence="3">
    <location>
        <begin position="69"/>
        <end position="72"/>
    </location>
    <ligand>
        <name>GTP</name>
        <dbReference type="ChEBI" id="CHEBI:37565"/>
    </ligand>
</feature>
<evidence type="ECO:0000259" key="4">
    <source>
        <dbReference type="PROSITE" id="PS50936"/>
    </source>
</evidence>
<evidence type="ECO:0000256" key="1">
    <source>
        <dbReference type="ARBA" id="ARBA00022741"/>
    </source>
</evidence>